<evidence type="ECO:0000256" key="11">
    <source>
        <dbReference type="RuleBase" id="RU362031"/>
    </source>
</evidence>
<dbReference type="InterPro" id="IPR008915">
    <property type="entry name" value="Peptidase_M50"/>
</dbReference>
<evidence type="ECO:0000256" key="3">
    <source>
        <dbReference type="ARBA" id="ARBA00007931"/>
    </source>
</evidence>
<organism evidence="14 15">
    <name type="scientific">Rhodoferax saidenbachensis</name>
    <dbReference type="NCBI Taxonomy" id="1484693"/>
    <lineage>
        <taxon>Bacteria</taxon>
        <taxon>Pseudomonadati</taxon>
        <taxon>Pseudomonadota</taxon>
        <taxon>Betaproteobacteria</taxon>
        <taxon>Burkholderiales</taxon>
        <taxon>Comamonadaceae</taxon>
        <taxon>Rhodoferax</taxon>
    </lineage>
</organism>
<feature type="transmembrane region" description="Helical" evidence="11">
    <location>
        <begin position="95"/>
        <end position="116"/>
    </location>
</feature>
<proteinExistence type="inferred from homology"/>
<evidence type="ECO:0000256" key="4">
    <source>
        <dbReference type="ARBA" id="ARBA00022670"/>
    </source>
</evidence>
<dbReference type="InterPro" id="IPR036034">
    <property type="entry name" value="PDZ_sf"/>
</dbReference>
<keyword evidence="7 11" id="KW-0862">Zinc</keyword>
<dbReference type="eggNOG" id="COG0750">
    <property type="taxonomic scope" value="Bacteria"/>
</dbReference>
<feature type="transmembrane region" description="Helical" evidence="11">
    <location>
        <begin position="381"/>
        <end position="403"/>
    </location>
</feature>
<dbReference type="EMBL" id="CP019239">
    <property type="protein sequence ID" value="APW42340.1"/>
    <property type="molecule type" value="Genomic_DNA"/>
</dbReference>
<dbReference type="Pfam" id="PF02163">
    <property type="entry name" value="Peptidase_M50"/>
    <property type="match status" value="1"/>
</dbReference>
<dbReference type="GO" id="GO:0006508">
    <property type="term" value="P:proteolysis"/>
    <property type="evidence" value="ECO:0007669"/>
    <property type="project" value="UniProtKB-KW"/>
</dbReference>
<keyword evidence="5 11" id="KW-0812">Transmembrane</keyword>
<dbReference type="InterPro" id="IPR004387">
    <property type="entry name" value="Pept_M50_Zn"/>
</dbReference>
<protein>
    <recommendedName>
        <fullName evidence="11">Zinc metalloprotease</fullName>
        <ecNumber evidence="11">3.4.24.-</ecNumber>
    </recommendedName>
</protein>
<gene>
    <name evidence="14" type="ORF">RS694_07160</name>
</gene>
<dbReference type="CDD" id="cd06163">
    <property type="entry name" value="S2P-M50_PDZ_RseP-like"/>
    <property type="match status" value="1"/>
</dbReference>
<evidence type="ECO:0000259" key="13">
    <source>
        <dbReference type="Pfam" id="PF17820"/>
    </source>
</evidence>
<evidence type="ECO:0000256" key="10">
    <source>
        <dbReference type="ARBA" id="ARBA00023136"/>
    </source>
</evidence>
<feature type="domain" description="Peptidase M50" evidence="12">
    <location>
        <begin position="6"/>
        <end position="439"/>
    </location>
</feature>
<evidence type="ECO:0000256" key="7">
    <source>
        <dbReference type="ARBA" id="ARBA00022833"/>
    </source>
</evidence>
<dbReference type="GO" id="GO:0016020">
    <property type="term" value="C:membrane"/>
    <property type="evidence" value="ECO:0007669"/>
    <property type="project" value="UniProtKB-SubCell"/>
</dbReference>
<dbReference type="GO" id="GO:0004222">
    <property type="term" value="F:metalloendopeptidase activity"/>
    <property type="evidence" value="ECO:0007669"/>
    <property type="project" value="InterPro"/>
</dbReference>
<keyword evidence="8 11" id="KW-1133">Transmembrane helix</keyword>
<comment type="subcellular location">
    <subcellularLocation>
        <location evidence="2">Membrane</location>
        <topology evidence="2">Multi-pass membrane protein</topology>
    </subcellularLocation>
</comment>
<evidence type="ECO:0000256" key="8">
    <source>
        <dbReference type="ARBA" id="ARBA00022989"/>
    </source>
</evidence>
<keyword evidence="9 11" id="KW-0482">Metalloprotease</keyword>
<comment type="similarity">
    <text evidence="3 11">Belongs to the peptidase M50B family.</text>
</comment>
<dbReference type="Pfam" id="PF17820">
    <property type="entry name" value="PDZ_6"/>
    <property type="match status" value="1"/>
</dbReference>
<dbReference type="GO" id="GO:0046872">
    <property type="term" value="F:metal ion binding"/>
    <property type="evidence" value="ECO:0007669"/>
    <property type="project" value="UniProtKB-KW"/>
</dbReference>
<dbReference type="RefSeq" id="WP_029705884.1">
    <property type="nucleotide sequence ID" value="NZ_CP019239.1"/>
</dbReference>
<dbReference type="NCBIfam" id="TIGR00054">
    <property type="entry name" value="RIP metalloprotease RseP"/>
    <property type="match status" value="1"/>
</dbReference>
<dbReference type="SUPFAM" id="SSF50156">
    <property type="entry name" value="PDZ domain-like"/>
    <property type="match status" value="2"/>
</dbReference>
<feature type="transmembrane region" description="Helical" evidence="11">
    <location>
        <begin position="429"/>
        <end position="449"/>
    </location>
</feature>
<dbReference type="Proteomes" id="UP000186110">
    <property type="component" value="Chromosome"/>
</dbReference>
<evidence type="ECO:0000259" key="12">
    <source>
        <dbReference type="Pfam" id="PF02163"/>
    </source>
</evidence>
<comment type="cofactor">
    <cofactor evidence="1 11">
        <name>Zn(2+)</name>
        <dbReference type="ChEBI" id="CHEBI:29105"/>
    </cofactor>
</comment>
<accession>A0A1P8K8N9</accession>
<name>A0A1P8K8N9_9BURK</name>
<keyword evidence="11" id="KW-0479">Metal-binding</keyword>
<dbReference type="AlphaFoldDB" id="A0A1P8K8N9"/>
<dbReference type="STRING" id="1484693.RS694_07160"/>
<evidence type="ECO:0000256" key="5">
    <source>
        <dbReference type="ARBA" id="ARBA00022692"/>
    </source>
</evidence>
<keyword evidence="10 11" id="KW-0472">Membrane</keyword>
<keyword evidence="15" id="KW-1185">Reference proteome</keyword>
<dbReference type="KEGG" id="rsb:RS694_07160"/>
<feature type="domain" description="PDZ" evidence="13">
    <location>
        <begin position="230"/>
        <end position="272"/>
    </location>
</feature>
<dbReference type="EC" id="3.4.24.-" evidence="11"/>
<evidence type="ECO:0000256" key="6">
    <source>
        <dbReference type="ARBA" id="ARBA00022801"/>
    </source>
</evidence>
<evidence type="ECO:0000313" key="14">
    <source>
        <dbReference type="EMBL" id="APW42340.1"/>
    </source>
</evidence>
<keyword evidence="6 11" id="KW-0378">Hydrolase</keyword>
<reference evidence="14 15" key="1">
    <citation type="submission" date="2017-01" db="EMBL/GenBank/DDBJ databases">
        <authorList>
            <person name="Mah S.A."/>
            <person name="Swanson W.J."/>
            <person name="Moy G.W."/>
            <person name="Vacquier V.D."/>
        </authorList>
    </citation>
    <scope>NUCLEOTIDE SEQUENCE [LARGE SCALE GENOMIC DNA]</scope>
    <source>
        <strain evidence="14 15">DSM 22694</strain>
    </source>
</reference>
<dbReference type="PANTHER" id="PTHR42837">
    <property type="entry name" value="REGULATOR OF SIGMA-E PROTEASE RSEP"/>
    <property type="match status" value="1"/>
</dbReference>
<dbReference type="PANTHER" id="PTHR42837:SF2">
    <property type="entry name" value="MEMBRANE METALLOPROTEASE ARASP2, CHLOROPLASTIC-RELATED"/>
    <property type="match status" value="1"/>
</dbReference>
<dbReference type="Gene3D" id="2.30.42.10">
    <property type="match status" value="2"/>
</dbReference>
<evidence type="ECO:0000256" key="9">
    <source>
        <dbReference type="ARBA" id="ARBA00023049"/>
    </source>
</evidence>
<evidence type="ECO:0000256" key="1">
    <source>
        <dbReference type="ARBA" id="ARBA00001947"/>
    </source>
</evidence>
<evidence type="ECO:0000256" key="2">
    <source>
        <dbReference type="ARBA" id="ARBA00004141"/>
    </source>
</evidence>
<sequence length="454" mass="48612">MLTITAFIVAIGILVAVHEAGHYAMAVACGVKVLRFSVGFGPRVWGWKSAHSGTEFVLSLLPLGGYVKMLDEREAEVPADEKHRAFNTQPLRSRALIVAAGPVANLLLAILLYAGVHWVGLMQPQPIVAPPVAGSVAAQAGFSGGERILRVGFNAAGADSVVLSFDDFRWWLTRAALAHRNLQVEFTRSGSAVVETAVLELEDLDTRHADAQLFRSIGFLGPQSLAQLGSVSPDGAAMLAGLQSGDVVLRVDQTVIVDASQLRELIRNSGKADVVHAQQWLVERDGLVRTVQVTPKVVTESDVAIGRVGAMIGAPPRSVVVRYGLWDGMAKAFLRTWEISGLTINMMWQILTGEASLKNLSGPVTIADYAGKSASMGVTPFLLFLALISISLGVLNLLPLPVLDGGHLMYYLWEAMTGKPVSDSWMEGLQRAGLAMLLVMMSVAVYNDVARLLG</sequence>
<evidence type="ECO:0000313" key="15">
    <source>
        <dbReference type="Proteomes" id="UP000186110"/>
    </source>
</evidence>
<dbReference type="InterPro" id="IPR041489">
    <property type="entry name" value="PDZ_6"/>
</dbReference>
<keyword evidence="4 14" id="KW-0645">Protease</keyword>